<dbReference type="Pfam" id="PF01161">
    <property type="entry name" value="PBP"/>
    <property type="match status" value="1"/>
</dbReference>
<gene>
    <name evidence="1" type="ORF">BEMITA_LOCUS5386</name>
</gene>
<keyword evidence="2" id="KW-1185">Reference proteome</keyword>
<evidence type="ECO:0008006" key="3">
    <source>
        <dbReference type="Google" id="ProtNLM"/>
    </source>
</evidence>
<protein>
    <recommendedName>
        <fullName evidence="3">Phosphatidylethanolamine-binding protein</fullName>
    </recommendedName>
</protein>
<dbReference type="InterPro" id="IPR035810">
    <property type="entry name" value="PEBP_euk"/>
</dbReference>
<dbReference type="SUPFAM" id="SSF49777">
    <property type="entry name" value="PEBP-like"/>
    <property type="match status" value="1"/>
</dbReference>
<proteinExistence type="predicted"/>
<dbReference type="EMBL" id="OU963864">
    <property type="protein sequence ID" value="CAH0386235.1"/>
    <property type="molecule type" value="Genomic_DNA"/>
</dbReference>
<accession>A0A9P0A7F9</accession>
<dbReference type="PANTHER" id="PTHR11362:SF82">
    <property type="entry name" value="PHOSPHATIDYLETHANOLAMINE-BINDING PROTEIN 4"/>
    <property type="match status" value="1"/>
</dbReference>
<dbReference type="InterPro" id="IPR008914">
    <property type="entry name" value="PEBP"/>
</dbReference>
<reference evidence="1" key="1">
    <citation type="submission" date="2021-12" db="EMBL/GenBank/DDBJ databases">
        <authorList>
            <person name="King R."/>
        </authorList>
    </citation>
    <scope>NUCLEOTIDE SEQUENCE</scope>
</reference>
<sequence length="257" mass="29274">MVFFVYCGKYTHTSLNIHLIYTFPGFSSTSHFIGDLDHSEHTHKRRFFPTSGTKIKMYLCTRVPHYVFILNFGISLISAVTKEVKQQLTQHRILPDVIEVFPTSVIHVEYEQQALKIAELLKLDQVKTKPSVSWPAAPDALYTLIMTDADYPAPSAPNRTEFLHWMIINMEGSTLDVSNAETTVEYLAPLANSTPGCHRYVFTAYRQGSEEILDDFPLLDTRAVAKRANFSTIAFVEKHQLGYPVAVNFYKVDFNND</sequence>
<dbReference type="CDD" id="cd00866">
    <property type="entry name" value="PEBP_euk"/>
    <property type="match status" value="1"/>
</dbReference>
<dbReference type="Gene3D" id="3.90.280.10">
    <property type="entry name" value="PEBP-like"/>
    <property type="match status" value="1"/>
</dbReference>
<dbReference type="InterPro" id="IPR036610">
    <property type="entry name" value="PEBP-like_sf"/>
</dbReference>
<dbReference type="AlphaFoldDB" id="A0A9P0A7F9"/>
<dbReference type="Proteomes" id="UP001152759">
    <property type="component" value="Chromosome 3"/>
</dbReference>
<name>A0A9P0A7F9_BEMTA</name>
<evidence type="ECO:0000313" key="1">
    <source>
        <dbReference type="EMBL" id="CAH0386235.1"/>
    </source>
</evidence>
<dbReference type="PANTHER" id="PTHR11362">
    <property type="entry name" value="PHOSPHATIDYLETHANOLAMINE-BINDING PROTEIN"/>
    <property type="match status" value="1"/>
</dbReference>
<evidence type="ECO:0000313" key="2">
    <source>
        <dbReference type="Proteomes" id="UP001152759"/>
    </source>
</evidence>
<organism evidence="1 2">
    <name type="scientific">Bemisia tabaci</name>
    <name type="common">Sweetpotato whitefly</name>
    <name type="synonym">Aleurodes tabaci</name>
    <dbReference type="NCBI Taxonomy" id="7038"/>
    <lineage>
        <taxon>Eukaryota</taxon>
        <taxon>Metazoa</taxon>
        <taxon>Ecdysozoa</taxon>
        <taxon>Arthropoda</taxon>
        <taxon>Hexapoda</taxon>
        <taxon>Insecta</taxon>
        <taxon>Pterygota</taxon>
        <taxon>Neoptera</taxon>
        <taxon>Paraneoptera</taxon>
        <taxon>Hemiptera</taxon>
        <taxon>Sternorrhyncha</taxon>
        <taxon>Aleyrodoidea</taxon>
        <taxon>Aleyrodidae</taxon>
        <taxon>Aleyrodinae</taxon>
        <taxon>Bemisia</taxon>
    </lineage>
</organism>